<keyword evidence="7 19" id="KW-0732">Signal</keyword>
<evidence type="ECO:0000256" key="15">
    <source>
        <dbReference type="ARBA" id="ARBA00032232"/>
    </source>
</evidence>
<evidence type="ECO:0000256" key="14">
    <source>
        <dbReference type="ARBA" id="ARBA00023228"/>
    </source>
</evidence>
<evidence type="ECO:0000256" key="9">
    <source>
        <dbReference type="ARBA" id="ARBA00022825"/>
    </source>
</evidence>
<evidence type="ECO:0000256" key="3">
    <source>
        <dbReference type="ARBA" id="ARBA00012067"/>
    </source>
</evidence>
<keyword evidence="5 18" id="KW-0645">Protease</keyword>
<evidence type="ECO:0000313" key="22">
    <source>
        <dbReference type="RefSeq" id="XP_031549877.1"/>
    </source>
</evidence>
<dbReference type="SMART" id="SM00944">
    <property type="entry name" value="Pro-kuma_activ"/>
    <property type="match status" value="1"/>
</dbReference>
<evidence type="ECO:0000256" key="6">
    <source>
        <dbReference type="ARBA" id="ARBA00022723"/>
    </source>
</evidence>
<dbReference type="InterPro" id="IPR015366">
    <property type="entry name" value="S53_propep"/>
</dbReference>
<evidence type="ECO:0000256" key="17">
    <source>
        <dbReference type="ARBA" id="ARBA00045460"/>
    </source>
</evidence>
<dbReference type="PANTHER" id="PTHR14218">
    <property type="entry name" value="PROTEASE S8 TRIPEPTIDYL PEPTIDASE I CLN2"/>
    <property type="match status" value="1"/>
</dbReference>
<evidence type="ECO:0000256" key="1">
    <source>
        <dbReference type="ARBA" id="ARBA00000884"/>
    </source>
</evidence>
<feature type="binding site" evidence="18">
    <location>
        <position position="548"/>
    </location>
    <ligand>
        <name>Ca(2+)</name>
        <dbReference type="ChEBI" id="CHEBI:29108"/>
    </ligand>
</feature>
<keyword evidence="8 18" id="KW-0378">Hydrolase</keyword>
<feature type="binding site" evidence="18">
    <location>
        <position position="527"/>
    </location>
    <ligand>
        <name>Ca(2+)</name>
        <dbReference type="ChEBI" id="CHEBI:29108"/>
    </ligand>
</feature>
<evidence type="ECO:0000256" key="16">
    <source>
        <dbReference type="ARBA" id="ARBA00032661"/>
    </source>
</evidence>
<keyword evidence="12" id="KW-1015">Disulfide bond</keyword>
<name>A0A6P8HB33_ACTTE</name>
<dbReference type="InterPro" id="IPR036852">
    <property type="entry name" value="Peptidase_S8/S53_dom_sf"/>
</dbReference>
<dbReference type="CDD" id="cd11377">
    <property type="entry name" value="Pro-peptidase_S53"/>
    <property type="match status" value="1"/>
</dbReference>
<dbReference type="SUPFAM" id="SSF52743">
    <property type="entry name" value="Subtilisin-like"/>
    <property type="match status" value="1"/>
</dbReference>
<dbReference type="InterPro" id="IPR030400">
    <property type="entry name" value="Sedolisin_dom"/>
</dbReference>
<reference evidence="22" key="1">
    <citation type="submission" date="2025-08" db="UniProtKB">
        <authorList>
            <consortium name="RefSeq"/>
        </authorList>
    </citation>
    <scope>IDENTIFICATION</scope>
    <source>
        <tissue evidence="22">Tentacle</tissue>
    </source>
</reference>
<dbReference type="GO" id="GO:0008240">
    <property type="term" value="F:tripeptidyl-peptidase activity"/>
    <property type="evidence" value="ECO:0007669"/>
    <property type="project" value="TreeGrafter"/>
</dbReference>
<dbReference type="InterPro" id="IPR050819">
    <property type="entry name" value="Tripeptidyl-peptidase_I"/>
</dbReference>
<organism evidence="21 22">
    <name type="scientific">Actinia tenebrosa</name>
    <name type="common">Australian red waratah sea anemone</name>
    <dbReference type="NCBI Taxonomy" id="6105"/>
    <lineage>
        <taxon>Eukaryota</taxon>
        <taxon>Metazoa</taxon>
        <taxon>Cnidaria</taxon>
        <taxon>Anthozoa</taxon>
        <taxon>Hexacorallia</taxon>
        <taxon>Actiniaria</taxon>
        <taxon>Actiniidae</taxon>
        <taxon>Actinia</taxon>
    </lineage>
</organism>
<evidence type="ECO:0000256" key="11">
    <source>
        <dbReference type="ARBA" id="ARBA00023145"/>
    </source>
</evidence>
<protein>
    <recommendedName>
        <fullName evidence="4">Tripeptidyl-peptidase 1</fullName>
        <ecNumber evidence="3">3.4.14.9</ecNumber>
    </recommendedName>
    <alternativeName>
        <fullName evidence="15">Tripeptidyl aminopeptidase</fullName>
    </alternativeName>
    <alternativeName>
        <fullName evidence="16">Tripeptidyl-peptidase I</fullName>
    </alternativeName>
</protein>
<evidence type="ECO:0000256" key="18">
    <source>
        <dbReference type="PROSITE-ProRule" id="PRU01032"/>
    </source>
</evidence>
<dbReference type="KEGG" id="aten:116287345"/>
<feature type="domain" description="Peptidase S53" evidence="20">
    <location>
        <begin position="216"/>
        <end position="569"/>
    </location>
</feature>
<evidence type="ECO:0000256" key="8">
    <source>
        <dbReference type="ARBA" id="ARBA00022801"/>
    </source>
</evidence>
<feature type="binding site" evidence="18">
    <location>
        <position position="550"/>
    </location>
    <ligand>
        <name>Ca(2+)</name>
        <dbReference type="ChEBI" id="CHEBI:29108"/>
    </ligand>
</feature>
<dbReference type="Proteomes" id="UP000515163">
    <property type="component" value="Unplaced"/>
</dbReference>
<dbReference type="GO" id="GO:0046872">
    <property type="term" value="F:metal ion binding"/>
    <property type="evidence" value="ECO:0007669"/>
    <property type="project" value="UniProtKB-UniRule"/>
</dbReference>
<dbReference type="FunCoup" id="A0A6P8HB33">
    <property type="interactions" value="632"/>
</dbReference>
<dbReference type="SUPFAM" id="SSF54897">
    <property type="entry name" value="Protease propeptides/inhibitors"/>
    <property type="match status" value="1"/>
</dbReference>
<dbReference type="GeneID" id="116287345"/>
<evidence type="ECO:0000259" key="20">
    <source>
        <dbReference type="PROSITE" id="PS51695"/>
    </source>
</evidence>
<evidence type="ECO:0000256" key="10">
    <source>
        <dbReference type="ARBA" id="ARBA00022837"/>
    </source>
</evidence>
<feature type="active site" description="Charge relay system" evidence="18">
    <location>
        <position position="286"/>
    </location>
</feature>
<dbReference type="EC" id="3.4.14.9" evidence="3"/>
<evidence type="ECO:0000256" key="2">
    <source>
        <dbReference type="ARBA" id="ARBA00004371"/>
    </source>
</evidence>
<feature type="active site" description="Charge relay system" evidence="18">
    <location>
        <position position="486"/>
    </location>
</feature>
<comment type="function">
    <text evidence="17">Lysosomal serine protease with tripeptidyl-peptidase I activity. May act as a non-specific lysosomal peptidase which generates tripeptides from the breakdown products produced by lysosomal proteinases. Requires substrates with an unsubstituted N-terminus.</text>
</comment>
<comment type="catalytic activity">
    <reaction evidence="1">
        <text>Release of an N-terminal tripeptide from a polypeptide, but also has endopeptidase activity.</text>
        <dbReference type="EC" id="3.4.14.9"/>
    </reaction>
</comment>
<keyword evidence="11" id="KW-0865">Zymogen</keyword>
<dbReference type="AlphaFoldDB" id="A0A6P8HB33"/>
<dbReference type="GO" id="GO:0004252">
    <property type="term" value="F:serine-type endopeptidase activity"/>
    <property type="evidence" value="ECO:0007669"/>
    <property type="project" value="UniProtKB-UniRule"/>
</dbReference>
<keyword evidence="9 18" id="KW-0720">Serine protease</keyword>
<evidence type="ECO:0000256" key="5">
    <source>
        <dbReference type="ARBA" id="ARBA00022670"/>
    </source>
</evidence>
<dbReference type="InterPro" id="IPR023828">
    <property type="entry name" value="Peptidase_S8_Ser-AS"/>
</dbReference>
<feature type="chain" id="PRO_5027828521" description="Tripeptidyl-peptidase 1" evidence="19">
    <location>
        <begin position="24"/>
        <end position="569"/>
    </location>
</feature>
<dbReference type="InterPro" id="IPR000209">
    <property type="entry name" value="Peptidase_S8/S53_dom"/>
</dbReference>
<feature type="signal peptide" evidence="19">
    <location>
        <begin position="1"/>
        <end position="23"/>
    </location>
</feature>
<dbReference type="GO" id="GO:0005764">
    <property type="term" value="C:lysosome"/>
    <property type="evidence" value="ECO:0007669"/>
    <property type="project" value="UniProtKB-SubCell"/>
</dbReference>
<dbReference type="PROSITE" id="PS51257">
    <property type="entry name" value="PROKAR_LIPOPROTEIN"/>
    <property type="match status" value="1"/>
</dbReference>
<evidence type="ECO:0000256" key="7">
    <source>
        <dbReference type="ARBA" id="ARBA00022729"/>
    </source>
</evidence>
<proteinExistence type="predicted"/>
<evidence type="ECO:0000256" key="19">
    <source>
        <dbReference type="SAM" id="SignalP"/>
    </source>
</evidence>
<keyword evidence="21" id="KW-1185">Reference proteome</keyword>
<dbReference type="Pfam" id="PF09286">
    <property type="entry name" value="Pro-kuma_activ"/>
    <property type="match status" value="1"/>
</dbReference>
<keyword evidence="10 18" id="KW-0106">Calcium</keyword>
<dbReference type="PANTHER" id="PTHR14218:SF15">
    <property type="entry name" value="TRIPEPTIDYL-PEPTIDASE 1"/>
    <property type="match status" value="1"/>
</dbReference>
<feature type="active site" description="Charge relay system" evidence="18">
    <location>
        <position position="290"/>
    </location>
</feature>
<keyword evidence="14" id="KW-0458">Lysosome</keyword>
<dbReference type="InParanoid" id="A0A6P8HB33"/>
<gene>
    <name evidence="22" type="primary">LOC116287345</name>
</gene>
<dbReference type="PROSITE" id="PS00138">
    <property type="entry name" value="SUBTILASE_SER"/>
    <property type="match status" value="1"/>
</dbReference>
<dbReference type="PROSITE" id="PS51695">
    <property type="entry name" value="SEDOLISIN"/>
    <property type="match status" value="1"/>
</dbReference>
<evidence type="ECO:0000256" key="13">
    <source>
        <dbReference type="ARBA" id="ARBA00023180"/>
    </source>
</evidence>
<dbReference type="Pfam" id="PF00082">
    <property type="entry name" value="Peptidase_S8"/>
    <property type="match status" value="1"/>
</dbReference>
<evidence type="ECO:0000256" key="12">
    <source>
        <dbReference type="ARBA" id="ARBA00023157"/>
    </source>
</evidence>
<comment type="cofactor">
    <cofactor evidence="18">
        <name>Ca(2+)</name>
        <dbReference type="ChEBI" id="CHEBI:29108"/>
    </cofactor>
    <text evidence="18">Binds 1 Ca(2+) ion per subunit.</text>
</comment>
<dbReference type="GO" id="GO:0006508">
    <property type="term" value="P:proteolysis"/>
    <property type="evidence" value="ECO:0007669"/>
    <property type="project" value="UniProtKB-KW"/>
</dbReference>
<sequence>MKMAGQTIWSIFFLACLSSLTIGEDVVTKSFITLEKEHNITAWKEDDWLVNEPVGPHIMLKLTFALKQRNLEALEKLFWQVSDPRSEEYGKHRSIQDIATLISPSTKTKMVIKTWLRKNMVDLAKCTSIITEDFLTCEMPCETAEAMLKGAKFHYFSHTKISRPVIRSISHYSVPEKVAQHLDFVGGVLRFPAVNWARSKVVEPTSPTSDVGIHIGVYPSVLRKYYKILDTVGSHPNNSQVVAQFLGQFYSPTDLSEFFKIFGSSFVHRDSISKVVGPDTGRSGIEASLDTQYIMSTGANITTWFWSTGGWHEKQEPFLEWMVAISNMSQVPWVHSISYGDNEDSLSPDYMKRINAEFQKAGVRGLTMLFASGDDGASCIDNKKFRPSFPASSPFVTTVGGTAFTNPFTASSEYGYEISGGGFSNIFSQASYQTEAVEHYLKTGPDIPPDSYFNKNGRAYPDISSICNHFWVVNNLVPVPGVLGTSASTPSVAGIISLLNDLRFQNGKPSMGFLNPFLYQNAAALFDVTTGHNEGCDPGDRGFTASEGWDPVTGNGSPNYPLLAKAALK</sequence>
<dbReference type="RefSeq" id="XP_031549877.1">
    <property type="nucleotide sequence ID" value="XM_031694017.1"/>
</dbReference>
<dbReference type="Gene3D" id="3.40.50.200">
    <property type="entry name" value="Peptidase S8/S53 domain"/>
    <property type="match status" value="1"/>
</dbReference>
<comment type="subcellular location">
    <subcellularLocation>
        <location evidence="2">Lysosome</location>
    </subcellularLocation>
</comment>
<feature type="binding site" evidence="18">
    <location>
        <position position="528"/>
    </location>
    <ligand>
        <name>Ca(2+)</name>
        <dbReference type="ChEBI" id="CHEBI:29108"/>
    </ligand>
</feature>
<evidence type="ECO:0000256" key="4">
    <source>
        <dbReference type="ARBA" id="ARBA00020254"/>
    </source>
</evidence>
<keyword evidence="6 18" id="KW-0479">Metal-binding</keyword>
<dbReference type="OrthoDB" id="2919105at2759"/>
<evidence type="ECO:0000313" key="21">
    <source>
        <dbReference type="Proteomes" id="UP000515163"/>
    </source>
</evidence>
<dbReference type="FunFam" id="3.40.50.200:FF:000012">
    <property type="entry name" value="Tripeptidyl-peptidase 1 preproprotein"/>
    <property type="match status" value="1"/>
</dbReference>
<accession>A0A6P8HB33</accession>
<dbReference type="CDD" id="cd04056">
    <property type="entry name" value="Peptidases_S53"/>
    <property type="match status" value="1"/>
</dbReference>
<keyword evidence="13" id="KW-0325">Glycoprotein</keyword>